<dbReference type="GO" id="GO:0051539">
    <property type="term" value="F:4 iron, 4 sulfur cluster binding"/>
    <property type="evidence" value="ECO:0007669"/>
    <property type="project" value="UniProtKB-KW"/>
</dbReference>
<evidence type="ECO:0000313" key="7">
    <source>
        <dbReference type="Proteomes" id="UP000019335"/>
    </source>
</evidence>
<dbReference type="EMBL" id="AZIL01001576">
    <property type="protein sequence ID" value="EWM23554.1"/>
    <property type="molecule type" value="Genomic_DNA"/>
</dbReference>
<dbReference type="InterPro" id="IPR013785">
    <property type="entry name" value="Aldolase_TIM"/>
</dbReference>
<dbReference type="OrthoDB" id="271553at2759"/>
<sequence>MAEVDGYVELIGMGKPDLIEIKGVTYCGKSAISTLRMEENVPWHHEVRAFAQAIADRTEGEYEFMAEHAHSCCTLLARKKTFYRGGKWYTWIDYAKFHDLIERFEKDGTEFDASDYCAETPAWALKGAPEEGFDPVDTRFRRNKAGVVEEVPYRPTDSGCG</sequence>
<evidence type="ECO:0000256" key="1">
    <source>
        <dbReference type="ARBA" id="ARBA00001966"/>
    </source>
</evidence>
<evidence type="ECO:0000256" key="2">
    <source>
        <dbReference type="ARBA" id="ARBA00022485"/>
    </source>
</evidence>
<keyword evidence="7" id="KW-1185">Reference proteome</keyword>
<evidence type="ECO:0000313" key="6">
    <source>
        <dbReference type="EMBL" id="EWM23554.1"/>
    </source>
</evidence>
<keyword evidence="2" id="KW-0004">4Fe-4S</keyword>
<dbReference type="InterPro" id="IPR034556">
    <property type="entry name" value="tRNA_wybutosine-synthase"/>
</dbReference>
<dbReference type="GO" id="GO:0016829">
    <property type="term" value="F:lyase activity"/>
    <property type="evidence" value="ECO:0007669"/>
    <property type="project" value="UniProtKB-KW"/>
</dbReference>
<comment type="cofactor">
    <cofactor evidence="1">
        <name>[4Fe-4S] cluster</name>
        <dbReference type="ChEBI" id="CHEBI:49883"/>
    </cofactor>
</comment>
<gene>
    <name evidence="6" type="ORF">Naga_100631g3</name>
</gene>
<evidence type="ECO:0000256" key="3">
    <source>
        <dbReference type="ARBA" id="ARBA00022694"/>
    </source>
</evidence>
<name>W7TT99_9STRA</name>
<dbReference type="InterPro" id="IPR013917">
    <property type="entry name" value="tRNA_wybutosine-synth"/>
</dbReference>
<dbReference type="PANTHER" id="PTHR13930:SF0">
    <property type="entry name" value="S-ADENOSYL-L-METHIONINE-DEPENDENT TRNA 4-DEMETHYLWYOSINE SYNTHASE TYW1-RELATED"/>
    <property type="match status" value="1"/>
</dbReference>
<proteinExistence type="predicted"/>
<keyword evidence="2" id="KW-0408">Iron</keyword>
<organism evidence="6 7">
    <name type="scientific">Nannochloropsis gaditana</name>
    <dbReference type="NCBI Taxonomy" id="72520"/>
    <lineage>
        <taxon>Eukaryota</taxon>
        <taxon>Sar</taxon>
        <taxon>Stramenopiles</taxon>
        <taxon>Ochrophyta</taxon>
        <taxon>Eustigmatophyceae</taxon>
        <taxon>Eustigmatales</taxon>
        <taxon>Monodopsidaceae</taxon>
        <taxon>Nannochloropsis</taxon>
    </lineage>
</organism>
<keyword evidence="2" id="KW-0479">Metal-binding</keyword>
<keyword evidence="4" id="KW-0456">Lyase</keyword>
<evidence type="ECO:0000256" key="4">
    <source>
        <dbReference type="ARBA" id="ARBA00023239"/>
    </source>
</evidence>
<protein>
    <submittedName>
        <fullName evidence="6">Flavodoxin family protein</fullName>
    </submittedName>
</protein>
<dbReference type="GO" id="GO:0031591">
    <property type="term" value="P:wybutosine biosynthetic process"/>
    <property type="evidence" value="ECO:0007669"/>
    <property type="project" value="TreeGrafter"/>
</dbReference>
<accession>W7TT99</accession>
<reference evidence="6 7" key="1">
    <citation type="journal article" date="2014" name="Mol. Plant">
        <title>Chromosome Scale Genome Assembly and Transcriptome Profiling of Nannochloropsis gaditana in Nitrogen Depletion.</title>
        <authorList>
            <person name="Corteggiani Carpinelli E."/>
            <person name="Telatin A."/>
            <person name="Vitulo N."/>
            <person name="Forcato C."/>
            <person name="D'Angelo M."/>
            <person name="Schiavon R."/>
            <person name="Vezzi A."/>
            <person name="Giacometti G.M."/>
            <person name="Morosinotto T."/>
            <person name="Valle G."/>
        </authorList>
    </citation>
    <scope>NUCLEOTIDE SEQUENCE [LARGE SCALE GENOMIC DNA]</scope>
    <source>
        <strain evidence="6 7">B-31</strain>
    </source>
</reference>
<dbReference type="Pfam" id="PF08608">
    <property type="entry name" value="Wyosine_form"/>
    <property type="match status" value="1"/>
</dbReference>
<dbReference type="PANTHER" id="PTHR13930">
    <property type="entry name" value="S-ADENOSYL-L-METHIONINE-DEPENDENT TRNA 4-DEMETHYLWYOSINE SYNTHASE"/>
    <property type="match status" value="1"/>
</dbReference>
<dbReference type="AlphaFoldDB" id="W7TT99"/>
<comment type="caution">
    <text evidence="6">The sequence shown here is derived from an EMBL/GenBank/DDBJ whole genome shotgun (WGS) entry which is preliminary data.</text>
</comment>
<dbReference type="Proteomes" id="UP000019335">
    <property type="component" value="Chromosome 16"/>
</dbReference>
<keyword evidence="2" id="KW-0411">Iron-sulfur</keyword>
<evidence type="ECO:0000259" key="5">
    <source>
        <dbReference type="Pfam" id="PF08608"/>
    </source>
</evidence>
<feature type="domain" description="tRNA wybutosine-synthesis" evidence="5">
    <location>
        <begin position="14"/>
        <end position="78"/>
    </location>
</feature>
<keyword evidence="3" id="KW-0819">tRNA processing</keyword>
<dbReference type="Gene3D" id="3.20.20.70">
    <property type="entry name" value="Aldolase class I"/>
    <property type="match status" value="1"/>
</dbReference>